<dbReference type="OrthoDB" id="6914078at2"/>
<evidence type="ECO:0000313" key="2">
    <source>
        <dbReference type="Proteomes" id="UP000037939"/>
    </source>
</evidence>
<keyword evidence="2" id="KW-1185">Reference proteome</keyword>
<name>A0A0N0GPY6_9NEIS</name>
<gene>
    <name evidence="1" type="ORF">WG78_06280</name>
</gene>
<proteinExistence type="predicted"/>
<organism evidence="1 2">
    <name type="scientific">Amantichitinum ursilacus</name>
    <dbReference type="NCBI Taxonomy" id="857265"/>
    <lineage>
        <taxon>Bacteria</taxon>
        <taxon>Pseudomonadati</taxon>
        <taxon>Pseudomonadota</taxon>
        <taxon>Betaproteobacteria</taxon>
        <taxon>Neisseriales</taxon>
        <taxon>Chitinibacteraceae</taxon>
        <taxon>Amantichitinum</taxon>
    </lineage>
</organism>
<reference evidence="1 2" key="1">
    <citation type="submission" date="2015-07" db="EMBL/GenBank/DDBJ databases">
        <title>Draft genome sequence of the Amantichitinum ursilacus IGB-41, a new chitin-degrading bacterium.</title>
        <authorList>
            <person name="Kirstahler P."/>
            <person name="Guenther M."/>
            <person name="Grumaz C."/>
            <person name="Rupp S."/>
            <person name="Zibek S."/>
            <person name="Sohn K."/>
        </authorList>
    </citation>
    <scope>NUCLEOTIDE SEQUENCE [LARGE SCALE GENOMIC DNA]</scope>
    <source>
        <strain evidence="1 2">IGB-41</strain>
    </source>
</reference>
<dbReference type="InterPro" id="IPR024524">
    <property type="entry name" value="DUF3800"/>
</dbReference>
<dbReference type="Pfam" id="PF12686">
    <property type="entry name" value="DUF3800"/>
    <property type="match status" value="1"/>
</dbReference>
<accession>A0A0N0GPY6</accession>
<dbReference type="EMBL" id="LAQT01000003">
    <property type="protein sequence ID" value="KPC54234.1"/>
    <property type="molecule type" value="Genomic_DNA"/>
</dbReference>
<dbReference type="AlphaFoldDB" id="A0A0N0GPY6"/>
<evidence type="ECO:0000313" key="1">
    <source>
        <dbReference type="EMBL" id="KPC54234.1"/>
    </source>
</evidence>
<sequence length="230" mass="26046">MTTHDVFLDESGDVGWSLDKPYRKGGSSRFIVLGAIALPHGKNKSLQRIVRDLYRHRNGRELRSELKSTALNGHERQQVADRLLQLVKKDPDISLHAIVAEKAVVNFALRERCESFYVHMAEQLLHPLLARHDIVDFYPDARSIKEKDRYALHNYLETRLAIAGHVPEICTVPSDSRSMAEIQCADILCSMIWAHFEYGAAEPFNTLAPAIKLTLLYMRPTPTAQSDTAI</sequence>
<protein>
    <recommendedName>
        <fullName evidence="3">DUF3800 domain-containing protein</fullName>
    </recommendedName>
</protein>
<evidence type="ECO:0008006" key="3">
    <source>
        <dbReference type="Google" id="ProtNLM"/>
    </source>
</evidence>
<comment type="caution">
    <text evidence="1">The sequence shown here is derived from an EMBL/GenBank/DDBJ whole genome shotgun (WGS) entry which is preliminary data.</text>
</comment>
<dbReference type="Proteomes" id="UP000037939">
    <property type="component" value="Unassembled WGS sequence"/>
</dbReference>
<dbReference type="RefSeq" id="WP_053936923.1">
    <property type="nucleotide sequence ID" value="NZ_LAQT01000003.1"/>
</dbReference>